<dbReference type="InterPro" id="IPR039782">
    <property type="entry name" value="VPS13B"/>
</dbReference>
<evidence type="ECO:0000313" key="1">
    <source>
        <dbReference type="EMBL" id="KAE8945917.1"/>
    </source>
</evidence>
<name>A0A6A3FNK6_9STRA</name>
<dbReference type="EMBL" id="QXFX01000322">
    <property type="protein sequence ID" value="KAE9120337.1"/>
    <property type="molecule type" value="Genomic_DNA"/>
</dbReference>
<evidence type="ECO:0000313" key="4">
    <source>
        <dbReference type="EMBL" id="KAE9131311.1"/>
    </source>
</evidence>
<protein>
    <submittedName>
        <fullName evidence="1">Uncharacterized protein</fullName>
    </submittedName>
</protein>
<reference evidence="9 10" key="1">
    <citation type="submission" date="2018-08" db="EMBL/GenBank/DDBJ databases">
        <title>Genomic investigation of the strawberry pathogen Phytophthora fragariae indicates pathogenicity is determined by transcriptional variation in three key races.</title>
        <authorList>
            <person name="Adams T.M."/>
            <person name="Armitage A.D."/>
            <person name="Sobczyk M.K."/>
            <person name="Bates H.J."/>
            <person name="Dunwell J.M."/>
            <person name="Nellist C.F."/>
            <person name="Harrison R.J."/>
        </authorList>
    </citation>
    <scope>NUCLEOTIDE SEQUENCE [LARGE SCALE GENOMIC DNA]</scope>
    <source>
        <strain evidence="8 11">BC-1</strain>
        <strain evidence="7 15">BC-23</strain>
        <strain evidence="6 10">NOV-27</strain>
        <strain evidence="5 12">NOV-5</strain>
        <strain evidence="4 13">NOV-71</strain>
        <strain evidence="1 9">NOV-9</strain>
        <strain evidence="3 16">ONT-3</strain>
        <strain evidence="2 14">SCRP245</strain>
    </source>
</reference>
<dbReference type="Proteomes" id="UP000440732">
    <property type="component" value="Unassembled WGS sequence"/>
</dbReference>
<dbReference type="EMBL" id="QXGC01000306">
    <property type="protein sequence ID" value="KAE9241140.1"/>
    <property type="molecule type" value="Genomic_DNA"/>
</dbReference>
<dbReference type="EMBL" id="QXFZ01000131">
    <property type="protein sequence ID" value="KAE9131311.1"/>
    <property type="molecule type" value="Genomic_DNA"/>
</dbReference>
<dbReference type="Proteomes" id="UP000460718">
    <property type="component" value="Unassembled WGS sequence"/>
</dbReference>
<evidence type="ECO:0000313" key="8">
    <source>
        <dbReference type="EMBL" id="KAE9250590.1"/>
    </source>
</evidence>
<evidence type="ECO:0000313" key="16">
    <source>
        <dbReference type="Proteomes" id="UP000488956"/>
    </source>
</evidence>
<evidence type="ECO:0000313" key="11">
    <source>
        <dbReference type="Proteomes" id="UP000440367"/>
    </source>
</evidence>
<accession>A0A6A3FNK6</accession>
<evidence type="ECO:0000313" key="15">
    <source>
        <dbReference type="Proteomes" id="UP000476176"/>
    </source>
</evidence>
<dbReference type="PANTHER" id="PTHR12517:SF0">
    <property type="entry name" value="INTERMEMBRANE LIPID TRANSFER PROTEIN VPS13B"/>
    <property type="match status" value="1"/>
</dbReference>
<dbReference type="Proteomes" id="UP000441208">
    <property type="component" value="Unassembled WGS sequence"/>
</dbReference>
<comment type="caution">
    <text evidence="1">The sequence shown here is derived from an EMBL/GenBank/DDBJ whole genome shotgun (WGS) entry which is preliminary data.</text>
</comment>
<dbReference type="PANTHER" id="PTHR12517">
    <property type="entry name" value="VACUOLAR PROTEIN SORTING-ASSOCIATED PROTEIN 13B"/>
    <property type="match status" value="1"/>
</dbReference>
<dbReference type="OrthoDB" id="445152at2759"/>
<dbReference type="Proteomes" id="UP000476176">
    <property type="component" value="Unassembled WGS sequence"/>
</dbReference>
<evidence type="ECO:0000313" key="10">
    <source>
        <dbReference type="Proteomes" id="UP000433483"/>
    </source>
</evidence>
<evidence type="ECO:0000313" key="12">
    <source>
        <dbReference type="Proteomes" id="UP000440732"/>
    </source>
</evidence>
<gene>
    <name evidence="8" type="ORF">PF002_g4707</name>
    <name evidence="7" type="ORF">PF004_g7187</name>
    <name evidence="6" type="ORF">PF005_g3996</name>
    <name evidence="5" type="ORF">PF006_g3413</name>
    <name evidence="4" type="ORF">PF007_g4187</name>
    <name evidence="1" type="ORF">PF009_g4440</name>
    <name evidence="3" type="ORF">PF010_g7529</name>
    <name evidence="2" type="ORF">PF011_g5880</name>
</gene>
<dbReference type="EMBL" id="QXFW01000239">
    <property type="protein sequence ID" value="KAE9019327.1"/>
    <property type="molecule type" value="Genomic_DNA"/>
</dbReference>
<keyword evidence="10" id="KW-1185">Reference proteome</keyword>
<evidence type="ECO:0000313" key="13">
    <source>
        <dbReference type="Proteomes" id="UP000441208"/>
    </source>
</evidence>
<evidence type="ECO:0000313" key="3">
    <source>
        <dbReference type="EMBL" id="KAE9120337.1"/>
    </source>
</evidence>
<dbReference type="EMBL" id="QXGD01000148">
    <property type="protein sequence ID" value="KAE9250590.1"/>
    <property type="molecule type" value="Genomic_DNA"/>
</dbReference>
<proteinExistence type="predicted"/>
<dbReference type="Proteomes" id="UP000429523">
    <property type="component" value="Unassembled WGS sequence"/>
</dbReference>
<evidence type="ECO:0000313" key="6">
    <source>
        <dbReference type="EMBL" id="KAE9229154.1"/>
    </source>
</evidence>
<dbReference type="Proteomes" id="UP000433483">
    <property type="component" value="Unassembled WGS sequence"/>
</dbReference>
<evidence type="ECO:0000313" key="5">
    <source>
        <dbReference type="EMBL" id="KAE9152370.1"/>
    </source>
</evidence>
<sequence length="1906" mass="210490">MSSGSPSPITGVKAQIQIDPNNYDIELADVAVYLKDCNGPWGIKDNSNVEGSALPGLGNKTHSWMGMRWCYHLPRSIYKIVANPVPIPPTGVPSGWPSWTSDQDEENDAKRLCDILCQLRCWDSKKSCYILVCEFYVPWERSLGNGSLDDADETYEPGSFGELMSQWFDDDMEQTRYRAKLLDFGSRARTLSFNTPPSSDNWELRWRSPLQTEQESENKQKRLVVNALLASSLQVNSTLDSDAYQRVVAGVTLPEVKLSVTHVGATNDTHDIITAELNDTVLSCAVSGSTSHTRMLNLRASSAMQVYLDNMAQLLTVSVIPRTTIDAMIESSSKGLEISTLIGPVSVYLNQTSILVLSAIPKLLQSTPKFIEAHPDDNFSSMRIRLVNLTGGDIWYRQEGTTESLQLAAHASAAYSWLSLANSPFYQLRFAVEDPSHAVRMNPAKTKQHAGGARSDDLCWCDPCRIKENAVTGRYFDGRGFLWICVELKGLQTIVTLRSPLTFRNFCDFPVRVRVNEDVHECSRSDELYEDTRIIKRSAKPHSNCISLDGASCTLSTSVSINDSVSRIMTESVSTLDFGVNGGPWCSVLKNGNIPNEFDLVKISDGQLDGLKKSQCSFAVLHPGDPEEPTKYVWVKVDRAQCKTVLPTDFDPLQPQVSRRYTWMGVSLWPAITVENSMDIPVSFSFFQKDVRIGLNVHPSSEKSTSALNPFEPMDVQFLYEGHQGSSHTPTKPIKFSLVSSAPDTETKEQIFEFGVCRVVATVSNDHRPTMRIRTERALSVANMTPSALRINIDSPLRQHGTVEKVASCEERSVGFSVASKCLVVSIATDEATRDRGDEMEWSPEITLNVNGDTKPVVVPPDETGLRSLASAYCVELANRGGYLKLTIRPQVVVINSTSCNLKFTPTDGRGNSLAAEDELSLLSGEDEGWSVPVCLHKEAKKRSITADVSSWLSSKLSRRPSTDLSNPAKQALVARVSCSFRVSLAEDGYEWTEEIAVLLPKIPLLLSSDGKLKIVEPQTSSTTPPNTPECLYPAPSTTTHRRRLLIRHRDFCHKMLTYTMTQTHKCIHIMFFVDHQAPVIIHNQWENVLGFRNVAFPSDPEGVGSNYYLEYDWGLQVPTKQQALREEDPKIDNNDTKSDTELLRDWLEASMQSTERVSMPDNTSGERMRFQIGSPRYGWSNALWQVGGIQFASFFEEEGPAKSGPTFLVMCFYRAGSWLISITCLEDPTHEGHSGTTPSLVLPSMTIPTKVEQAAPVFLKLGVIVEELSLHFCDEHDPVRDARGLISYPEILRATCNAVSIVFATAPDPPEVSRHSTRLGYLSHIRSYTTLFVGVEDIEVGHFLRTCNFPVILCFTETHGSKDLLQFDRVKKHEGLANLMGKLLDKQLPGADKSSLATRIIYTDTWDPVGIPSYFHSIELKLAPAVLQVEDDILTYMNAFIRPMLDALEGEAASARVASIQQNQPPTISKSAWSMTALESAAITKQRKVYIERLEISTLQVTITARVSIPVLNSFDGTPLHFGSTEMREVFAFPDQLYKDLAADYVADTIVRSPMLLMSLNIIGNPAGFVRSFGQGVRDLVEIPLAASRNGYSPWVLTKGVVGGVASFLGHATAATLTSVSGFSYSFSRTMDQLTLPSDQLKKRHYTRPTQLSSALASGLGSLGSSVVGAAAGVITTPIAVYKERQMQGLDNGLRSVVGGVGMGLVGIVARPMGGVASLVSMTSDGLLYGMGGNRAPFDDSVSRFNARQNELLRYKLKVLPDVIGSSLAFAHGVWVVGDENKLVTPGQEFDGISEEQLEAPENEALQCLVLPADRAFRLVQVTVVCSNECLYVVGMRGAQNQAVLVRTSLESIQAVEESLKEPTIFDLGVKTPASVEWLRFRLPPRQRRHLSHQLRLWLANDAIL</sequence>
<evidence type="ECO:0000313" key="7">
    <source>
        <dbReference type="EMBL" id="KAE9241140.1"/>
    </source>
</evidence>
<dbReference type="EMBL" id="QXGB01000124">
    <property type="protein sequence ID" value="KAE9229154.1"/>
    <property type="molecule type" value="Genomic_DNA"/>
</dbReference>
<evidence type="ECO:0000313" key="9">
    <source>
        <dbReference type="Proteomes" id="UP000429523"/>
    </source>
</evidence>
<dbReference type="Proteomes" id="UP000488956">
    <property type="component" value="Unassembled WGS sequence"/>
</dbReference>
<evidence type="ECO:0000313" key="2">
    <source>
        <dbReference type="EMBL" id="KAE9019327.1"/>
    </source>
</evidence>
<dbReference type="EMBL" id="QXGA01000108">
    <property type="protein sequence ID" value="KAE9152370.1"/>
    <property type="molecule type" value="Genomic_DNA"/>
</dbReference>
<dbReference type="Proteomes" id="UP000440367">
    <property type="component" value="Unassembled WGS sequence"/>
</dbReference>
<dbReference type="EMBL" id="QXGF01000139">
    <property type="protein sequence ID" value="KAE8945917.1"/>
    <property type="molecule type" value="Genomic_DNA"/>
</dbReference>
<evidence type="ECO:0000313" key="14">
    <source>
        <dbReference type="Proteomes" id="UP000460718"/>
    </source>
</evidence>
<organism evidence="1 9">
    <name type="scientific">Phytophthora fragariae</name>
    <dbReference type="NCBI Taxonomy" id="53985"/>
    <lineage>
        <taxon>Eukaryota</taxon>
        <taxon>Sar</taxon>
        <taxon>Stramenopiles</taxon>
        <taxon>Oomycota</taxon>
        <taxon>Peronosporomycetes</taxon>
        <taxon>Peronosporales</taxon>
        <taxon>Peronosporaceae</taxon>
        <taxon>Phytophthora</taxon>
    </lineage>
</organism>